<keyword evidence="3" id="KW-1185">Reference proteome</keyword>
<dbReference type="Proteomes" id="UP000501240">
    <property type="component" value="Chromosome"/>
</dbReference>
<organism evidence="2 3">
    <name type="scientific">Actinomadura verrucosospora</name>
    <dbReference type="NCBI Taxonomy" id="46165"/>
    <lineage>
        <taxon>Bacteria</taxon>
        <taxon>Bacillati</taxon>
        <taxon>Actinomycetota</taxon>
        <taxon>Actinomycetes</taxon>
        <taxon>Streptosporangiales</taxon>
        <taxon>Thermomonosporaceae</taxon>
        <taxon>Actinomadura</taxon>
    </lineage>
</organism>
<dbReference type="EMBL" id="CP053892">
    <property type="protein sequence ID" value="QKG24780.1"/>
    <property type="molecule type" value="Genomic_DNA"/>
</dbReference>
<feature type="region of interest" description="Disordered" evidence="1">
    <location>
        <begin position="1"/>
        <end position="93"/>
    </location>
</feature>
<evidence type="ECO:0000313" key="3">
    <source>
        <dbReference type="Proteomes" id="UP000501240"/>
    </source>
</evidence>
<gene>
    <name evidence="2" type="ORF">ACTIVE_6429</name>
</gene>
<proteinExistence type="predicted"/>
<name>A0A7D3VW70_ACTVE</name>
<reference evidence="2 3" key="1">
    <citation type="submission" date="2020-05" db="EMBL/GenBank/DDBJ databases">
        <title>Actinomadura verrucosospora NRRL-B18236 (PFL_A860) Genome sequencing and assembly.</title>
        <authorList>
            <person name="Samborskyy M."/>
        </authorList>
    </citation>
    <scope>NUCLEOTIDE SEQUENCE [LARGE SCALE GENOMIC DNA]</scope>
    <source>
        <strain evidence="2 3">NRRL:B18236</strain>
    </source>
</reference>
<evidence type="ECO:0000313" key="2">
    <source>
        <dbReference type="EMBL" id="QKG24780.1"/>
    </source>
</evidence>
<feature type="compositionally biased region" description="Low complexity" evidence="1">
    <location>
        <begin position="58"/>
        <end position="80"/>
    </location>
</feature>
<protein>
    <submittedName>
        <fullName evidence="2">Uncharacterized protein</fullName>
    </submittedName>
</protein>
<sequence>MQGHRPAPTPRGTGTPRTAGTPRGTTTTGDAARYRGAHAAPDLALPGHSAVPGNRAVPTPRGTGTPRTAGTPRRTATTGTQRGAERHAAPNRAAQDAARCQSAAWRQGVGLACWDARGRDEARYRGPRPGRWDGARWWDDVGGVGCGVLGVWAKPWGRGGGVDF</sequence>
<dbReference type="AlphaFoldDB" id="A0A7D3VW70"/>
<accession>A0A7D3VW70</accession>
<evidence type="ECO:0000256" key="1">
    <source>
        <dbReference type="SAM" id="MobiDB-lite"/>
    </source>
</evidence>
<feature type="compositionally biased region" description="Low complexity" evidence="1">
    <location>
        <begin position="10"/>
        <end position="31"/>
    </location>
</feature>